<evidence type="ECO:0000313" key="3">
    <source>
        <dbReference type="EMBL" id="CAF1571839.1"/>
    </source>
</evidence>
<proteinExistence type="predicted"/>
<accession>A0A814CQI4</accession>
<feature type="compositionally biased region" description="Pro residues" evidence="1">
    <location>
        <begin position="48"/>
        <end position="58"/>
    </location>
</feature>
<reference evidence="2" key="1">
    <citation type="submission" date="2021-02" db="EMBL/GenBank/DDBJ databases">
        <authorList>
            <person name="Nowell W R."/>
        </authorList>
    </citation>
    <scope>NUCLEOTIDE SEQUENCE</scope>
</reference>
<comment type="caution">
    <text evidence="2">The sequence shown here is derived from an EMBL/GenBank/DDBJ whole genome shotgun (WGS) entry which is preliminary data.</text>
</comment>
<dbReference type="AlphaFoldDB" id="A0A814CQI4"/>
<sequence length="248" mass="28749">MCLNWGCFIKELYDYCTYVPPRPVPPSVDPQPPLPPSVVNPQSRESYPTPPTRVPIPDDLPPSYDTVVAFLSREHYSNNNPNTLRKGGYEYTIPRGWVRVRIQTDRAQSQQKKIFQRWATSYYGTCEKKLEQILRNRFIPLPGDLLNDGEIFSDHSGYEQQWLTSPSINYASDLRYSPIKTFILPDRRGEIYTVQVVLQYKQKPGTFSIHPGRPGLCDIIPADEIEWMSNQRSTLIPYGLMIRMSKRY</sequence>
<feature type="region of interest" description="Disordered" evidence="1">
    <location>
        <begin position="25"/>
        <end position="58"/>
    </location>
</feature>
<feature type="compositionally biased region" description="Pro residues" evidence="1">
    <location>
        <begin position="25"/>
        <end position="38"/>
    </location>
</feature>
<protein>
    <submittedName>
        <fullName evidence="2">Uncharacterized protein</fullName>
    </submittedName>
</protein>
<evidence type="ECO:0000313" key="5">
    <source>
        <dbReference type="Proteomes" id="UP000663870"/>
    </source>
</evidence>
<organism evidence="2 4">
    <name type="scientific">Rotaria sordida</name>
    <dbReference type="NCBI Taxonomy" id="392033"/>
    <lineage>
        <taxon>Eukaryota</taxon>
        <taxon>Metazoa</taxon>
        <taxon>Spiralia</taxon>
        <taxon>Gnathifera</taxon>
        <taxon>Rotifera</taxon>
        <taxon>Eurotatoria</taxon>
        <taxon>Bdelloidea</taxon>
        <taxon>Philodinida</taxon>
        <taxon>Philodinidae</taxon>
        <taxon>Rotaria</taxon>
    </lineage>
</organism>
<evidence type="ECO:0000313" key="2">
    <source>
        <dbReference type="EMBL" id="CAF0943585.1"/>
    </source>
</evidence>
<gene>
    <name evidence="3" type="ORF">JXQ802_LOCUS45284</name>
    <name evidence="2" type="ORF">PYM288_LOCUS11726</name>
</gene>
<dbReference type="EMBL" id="CAJNOL010003712">
    <property type="protein sequence ID" value="CAF1571839.1"/>
    <property type="molecule type" value="Genomic_DNA"/>
</dbReference>
<keyword evidence="5" id="KW-1185">Reference proteome</keyword>
<dbReference type="Proteomes" id="UP000663870">
    <property type="component" value="Unassembled WGS sequence"/>
</dbReference>
<evidence type="ECO:0000313" key="4">
    <source>
        <dbReference type="Proteomes" id="UP000663854"/>
    </source>
</evidence>
<evidence type="ECO:0000256" key="1">
    <source>
        <dbReference type="SAM" id="MobiDB-lite"/>
    </source>
</evidence>
<dbReference type="EMBL" id="CAJNOH010000204">
    <property type="protein sequence ID" value="CAF0943585.1"/>
    <property type="molecule type" value="Genomic_DNA"/>
</dbReference>
<dbReference type="Proteomes" id="UP000663854">
    <property type="component" value="Unassembled WGS sequence"/>
</dbReference>
<name>A0A814CQI4_9BILA</name>